<dbReference type="Proteomes" id="UP000283530">
    <property type="component" value="Unassembled WGS sequence"/>
</dbReference>
<evidence type="ECO:0000313" key="2">
    <source>
        <dbReference type="Proteomes" id="UP000283530"/>
    </source>
</evidence>
<gene>
    <name evidence="1" type="ORF">CKAN_02035500</name>
</gene>
<protein>
    <submittedName>
        <fullName evidence="1">Putative butirosin biosynthesis, BtrG-like protein</fullName>
    </submittedName>
</protein>
<accession>A0A3S3N2T0</accession>
<dbReference type="OrthoDB" id="565040at2759"/>
<dbReference type="PANTHER" id="PTHR35748">
    <property type="entry name" value="OS05G0358400 PROTEIN"/>
    <property type="match status" value="1"/>
</dbReference>
<evidence type="ECO:0000313" key="1">
    <source>
        <dbReference type="EMBL" id="RWR91210.1"/>
    </source>
</evidence>
<comment type="caution">
    <text evidence="1">The sequence shown here is derived from an EMBL/GenBank/DDBJ whole genome shotgun (WGS) entry which is preliminary data.</text>
</comment>
<sequence length="316" mass="36241">MMVYHCFNPPIHTSPLLHIHPLLLLRSTQQPPLLLRPTRTSISAPICSIHRNLFLYRRTRITKAHSTPMSTTTFSAGNDDSSYPELRDDSDFESVLSPDGSLSICGFGSLLSERSAKSTFPDLENFRVSKLHGFRRVFGHAAPVFFDRGIAKQETGEISSLSVEPCRGETLIITVFEINKSEVPSFIEREHEFRFLAVTPEEMTGEPFTCRAVVCARYTDEEYFQFRCKGSKELYFQRYGRYNIHKIWRDDILPCRVYLRHCVLAAKNLGEEAYDNFLDHTFLGDRRTTVREYFATTGSGIMEEEPPESLKIRYGG</sequence>
<keyword evidence="2" id="KW-1185">Reference proteome</keyword>
<dbReference type="AlphaFoldDB" id="A0A3S3N2T0"/>
<organism evidence="1 2">
    <name type="scientific">Cinnamomum micranthum f. kanehirae</name>
    <dbReference type="NCBI Taxonomy" id="337451"/>
    <lineage>
        <taxon>Eukaryota</taxon>
        <taxon>Viridiplantae</taxon>
        <taxon>Streptophyta</taxon>
        <taxon>Embryophyta</taxon>
        <taxon>Tracheophyta</taxon>
        <taxon>Spermatophyta</taxon>
        <taxon>Magnoliopsida</taxon>
        <taxon>Magnoliidae</taxon>
        <taxon>Laurales</taxon>
        <taxon>Lauraceae</taxon>
        <taxon>Cinnamomum</taxon>
    </lineage>
</organism>
<reference evidence="1 2" key="1">
    <citation type="journal article" date="2019" name="Nat. Plants">
        <title>Stout camphor tree genome fills gaps in understanding of flowering plant genome evolution.</title>
        <authorList>
            <person name="Chaw S.M."/>
            <person name="Liu Y.C."/>
            <person name="Wu Y.W."/>
            <person name="Wang H.Y."/>
            <person name="Lin C.I."/>
            <person name="Wu C.S."/>
            <person name="Ke H.M."/>
            <person name="Chang L.Y."/>
            <person name="Hsu C.Y."/>
            <person name="Yang H.T."/>
            <person name="Sudianto E."/>
            <person name="Hsu M.H."/>
            <person name="Wu K.P."/>
            <person name="Wang L.N."/>
            <person name="Leebens-Mack J.H."/>
            <person name="Tsai I.J."/>
        </authorList>
    </citation>
    <scope>NUCLEOTIDE SEQUENCE [LARGE SCALE GENOMIC DNA]</scope>
    <source>
        <strain evidence="2">cv. Chaw 1501</strain>
        <tissue evidence="1">Young leaves</tissue>
    </source>
</reference>
<dbReference type="Gene3D" id="3.10.490.10">
    <property type="entry name" value="Gamma-glutamyl cyclotransferase-like"/>
    <property type="match status" value="1"/>
</dbReference>
<proteinExistence type="predicted"/>
<name>A0A3S3N2T0_9MAGN</name>
<dbReference type="EMBL" id="QPKB01000008">
    <property type="protein sequence ID" value="RWR91210.1"/>
    <property type="molecule type" value="Genomic_DNA"/>
</dbReference>
<dbReference type="PANTHER" id="PTHR35748:SF1">
    <property type="entry name" value="OS05G0358400 PROTEIN"/>
    <property type="match status" value="1"/>
</dbReference>
<dbReference type="STRING" id="337451.A0A3S3N2T0"/>